<keyword evidence="10" id="KW-1185">Reference proteome</keyword>
<evidence type="ECO:0000256" key="2">
    <source>
        <dbReference type="ARBA" id="ARBA00013194"/>
    </source>
</evidence>
<dbReference type="EMBL" id="JBHUIT010000022">
    <property type="protein sequence ID" value="MFD2257196.1"/>
    <property type="molecule type" value="Genomic_DNA"/>
</dbReference>
<proteinExistence type="predicted"/>
<evidence type="ECO:0000256" key="6">
    <source>
        <dbReference type="PROSITE-ProRule" id="PRU00278"/>
    </source>
</evidence>
<comment type="caution">
    <text evidence="9">The sequence shown here is derived from an EMBL/GenBank/DDBJ whole genome shotgun (WGS) entry which is preliminary data.</text>
</comment>
<gene>
    <name evidence="9" type="ORF">ACFSSA_10960</name>
</gene>
<dbReference type="PANTHER" id="PTHR47245">
    <property type="entry name" value="PEPTIDYLPROLYL ISOMERASE"/>
    <property type="match status" value="1"/>
</dbReference>
<dbReference type="EC" id="5.2.1.8" evidence="2"/>
<keyword evidence="3 7" id="KW-0732">Signal</keyword>
<comment type="catalytic activity">
    <reaction evidence="1">
        <text>[protein]-peptidylproline (omega=180) = [protein]-peptidylproline (omega=0)</text>
        <dbReference type="Rhea" id="RHEA:16237"/>
        <dbReference type="Rhea" id="RHEA-COMP:10747"/>
        <dbReference type="Rhea" id="RHEA-COMP:10748"/>
        <dbReference type="ChEBI" id="CHEBI:83833"/>
        <dbReference type="ChEBI" id="CHEBI:83834"/>
        <dbReference type="EC" id="5.2.1.8"/>
    </reaction>
</comment>
<evidence type="ECO:0000256" key="4">
    <source>
        <dbReference type="ARBA" id="ARBA00023110"/>
    </source>
</evidence>
<protein>
    <recommendedName>
        <fullName evidence="2">peptidylprolyl isomerase</fullName>
        <ecNumber evidence="2">5.2.1.8</ecNumber>
    </recommendedName>
</protein>
<dbReference type="Gene3D" id="3.10.50.40">
    <property type="match status" value="1"/>
</dbReference>
<evidence type="ECO:0000259" key="8">
    <source>
        <dbReference type="PROSITE" id="PS50198"/>
    </source>
</evidence>
<evidence type="ECO:0000256" key="7">
    <source>
        <dbReference type="SAM" id="SignalP"/>
    </source>
</evidence>
<dbReference type="PANTHER" id="PTHR47245:SF1">
    <property type="entry name" value="FOLDASE PROTEIN PRSA"/>
    <property type="match status" value="1"/>
</dbReference>
<organism evidence="9 10">
    <name type="scientific">Luteolibacter algae</name>
    <dbReference type="NCBI Taxonomy" id="454151"/>
    <lineage>
        <taxon>Bacteria</taxon>
        <taxon>Pseudomonadati</taxon>
        <taxon>Verrucomicrobiota</taxon>
        <taxon>Verrucomicrobiia</taxon>
        <taxon>Verrucomicrobiales</taxon>
        <taxon>Verrucomicrobiaceae</taxon>
        <taxon>Luteolibacter</taxon>
    </lineage>
</organism>
<dbReference type="InterPro" id="IPR027304">
    <property type="entry name" value="Trigger_fact/SurA_dom_sf"/>
</dbReference>
<dbReference type="InterPro" id="IPR000297">
    <property type="entry name" value="PPIase_PpiC"/>
</dbReference>
<dbReference type="Proteomes" id="UP001597375">
    <property type="component" value="Unassembled WGS sequence"/>
</dbReference>
<feature type="chain" id="PRO_5047462970" description="peptidylprolyl isomerase" evidence="7">
    <location>
        <begin position="21"/>
        <end position="328"/>
    </location>
</feature>
<dbReference type="PROSITE" id="PS50198">
    <property type="entry name" value="PPIC_PPIASE_2"/>
    <property type="match status" value="1"/>
</dbReference>
<keyword evidence="4 6" id="KW-0697">Rotamase</keyword>
<evidence type="ECO:0000313" key="9">
    <source>
        <dbReference type="EMBL" id="MFD2257196.1"/>
    </source>
</evidence>
<evidence type="ECO:0000313" key="10">
    <source>
        <dbReference type="Proteomes" id="UP001597375"/>
    </source>
</evidence>
<feature type="domain" description="PpiC" evidence="8">
    <location>
        <begin position="179"/>
        <end position="281"/>
    </location>
</feature>
<keyword evidence="5 6" id="KW-0413">Isomerase</keyword>
<dbReference type="SUPFAM" id="SSF109998">
    <property type="entry name" value="Triger factor/SurA peptide-binding domain-like"/>
    <property type="match status" value="1"/>
</dbReference>
<dbReference type="Gene3D" id="1.10.4030.10">
    <property type="entry name" value="Porin chaperone SurA, peptide-binding domain"/>
    <property type="match status" value="1"/>
</dbReference>
<dbReference type="InterPro" id="IPR050245">
    <property type="entry name" value="PrsA_foldase"/>
</dbReference>
<accession>A0ABW5DC14</accession>
<dbReference type="InterPro" id="IPR046357">
    <property type="entry name" value="PPIase_dom_sf"/>
</dbReference>
<dbReference type="SUPFAM" id="SSF54534">
    <property type="entry name" value="FKBP-like"/>
    <property type="match status" value="1"/>
</dbReference>
<reference evidence="10" key="1">
    <citation type="journal article" date="2019" name="Int. J. Syst. Evol. Microbiol.">
        <title>The Global Catalogue of Microorganisms (GCM) 10K type strain sequencing project: providing services to taxonomists for standard genome sequencing and annotation.</title>
        <authorList>
            <consortium name="The Broad Institute Genomics Platform"/>
            <consortium name="The Broad Institute Genome Sequencing Center for Infectious Disease"/>
            <person name="Wu L."/>
            <person name="Ma J."/>
        </authorList>
    </citation>
    <scope>NUCLEOTIDE SEQUENCE [LARGE SCALE GENOMIC DNA]</scope>
    <source>
        <strain evidence="10">CGMCC 4.7106</strain>
    </source>
</reference>
<name>A0ABW5DC14_9BACT</name>
<sequence>MIRYLSLLFIPILTSTSAFSQAIEVNGIAAKVNGQVITKNEVSFMLAPIYAQLATQFPRRGPEFERQFKEAQDKIIQELIDRQIILDEFKQLGASIRPSLVDDEVDRQIRELYNGDEAKFREELKKSRLTMEGYREMTREKMVVQAMRAQQFSDAPPPLPNEVQTEYNKVKSTLRDISKDKITFRKIFIPAADPESPLATPETQLALAESLASKLNNGADFEEIAKENSRDAFASEGGLQEDLPRTDLSSEFAAIIFEADEGKIIGPLLDPRGFTIVKVISKNLGPSPSLSEVRSMIEERVRRNKTSAQYERWIESRRKRAMIDIKKL</sequence>
<feature type="signal peptide" evidence="7">
    <location>
        <begin position="1"/>
        <end position="20"/>
    </location>
</feature>
<evidence type="ECO:0000256" key="5">
    <source>
        <dbReference type="ARBA" id="ARBA00023235"/>
    </source>
</evidence>
<dbReference type="RefSeq" id="WP_386820483.1">
    <property type="nucleotide sequence ID" value="NZ_JBHUIT010000022.1"/>
</dbReference>
<evidence type="ECO:0000256" key="1">
    <source>
        <dbReference type="ARBA" id="ARBA00000971"/>
    </source>
</evidence>
<dbReference type="Pfam" id="PF13624">
    <property type="entry name" value="SurA_N_3"/>
    <property type="match status" value="1"/>
</dbReference>
<dbReference type="Pfam" id="PF13616">
    <property type="entry name" value="Rotamase_3"/>
    <property type="match status" value="1"/>
</dbReference>
<evidence type="ECO:0000256" key="3">
    <source>
        <dbReference type="ARBA" id="ARBA00022729"/>
    </source>
</evidence>